<dbReference type="EMBL" id="WXWW01000062">
    <property type="protein sequence ID" value="NAW64349.1"/>
    <property type="molecule type" value="Genomic_DNA"/>
</dbReference>
<dbReference type="Gene3D" id="2.40.110.10">
    <property type="entry name" value="Butyryl-CoA Dehydrogenase, subunit A, domain 2"/>
    <property type="match status" value="1"/>
</dbReference>
<dbReference type="GO" id="GO:0033539">
    <property type="term" value="P:fatty acid beta-oxidation using acyl-CoA dehydrogenase"/>
    <property type="evidence" value="ECO:0007669"/>
    <property type="project" value="TreeGrafter"/>
</dbReference>
<dbReference type="Pfam" id="PF00441">
    <property type="entry name" value="Acyl-CoA_dh_1"/>
    <property type="match status" value="1"/>
</dbReference>
<evidence type="ECO:0000313" key="9">
    <source>
        <dbReference type="EMBL" id="NAW64349.1"/>
    </source>
</evidence>
<evidence type="ECO:0000256" key="4">
    <source>
        <dbReference type="ARBA" id="ARBA00022827"/>
    </source>
</evidence>
<sequence length="375" mass="40509">MMMNQSFATELNRFADHYIKPYIVQWEAAGEYPQELHSMAGSEGILRLGHSDRDSLFRDTDSAVALVETLTAGGSQGLAMGLASYLVSLSALHQHNDGRFDAVIEQVLDGEATISLAITEPQAGSDIAAITTQALPSAQQDEYLITGEKSYICGGLRASYFVVLAKYGDRETGQQEMGLFLVEREPGTVSGERIPTLGWQCLDVSGVRLEMARGRLIAGSQACFGTLKMMLKRERVNLAVMANSDARSLLDDSLIFAHKRQVHGAPLHNKQAILHHLAEMQLQISATSALVAQSVAALRAGHLTDEAACVTKVNATRALDLVSSLAVQIFGARGCERGYLPERVFRDAKILSLGGGTTEVLQNIIGKSLIHSLTK</sequence>
<dbReference type="Pfam" id="PF02770">
    <property type="entry name" value="Acyl-CoA_dh_M"/>
    <property type="match status" value="1"/>
</dbReference>
<dbReference type="SUPFAM" id="SSF47203">
    <property type="entry name" value="Acyl-CoA dehydrogenase C-terminal domain-like"/>
    <property type="match status" value="1"/>
</dbReference>
<dbReference type="Gene3D" id="1.10.540.10">
    <property type="entry name" value="Acyl-CoA dehydrogenase/oxidase, N-terminal domain"/>
    <property type="match status" value="1"/>
</dbReference>
<comment type="similarity">
    <text evidence="2 6">Belongs to the acyl-CoA dehydrogenase family.</text>
</comment>
<evidence type="ECO:0000256" key="3">
    <source>
        <dbReference type="ARBA" id="ARBA00022630"/>
    </source>
</evidence>
<dbReference type="AlphaFoldDB" id="A0A7X4W906"/>
<evidence type="ECO:0000256" key="2">
    <source>
        <dbReference type="ARBA" id="ARBA00009347"/>
    </source>
</evidence>
<dbReference type="GO" id="GO:0003995">
    <property type="term" value="F:acyl-CoA dehydrogenase activity"/>
    <property type="evidence" value="ECO:0007669"/>
    <property type="project" value="InterPro"/>
</dbReference>
<dbReference type="InterPro" id="IPR009100">
    <property type="entry name" value="AcylCoA_DH/oxidase_NM_dom_sf"/>
</dbReference>
<gene>
    <name evidence="9" type="ORF">CAG72_03870</name>
</gene>
<accession>A0A7X4W906</accession>
<dbReference type="InterPro" id="IPR037069">
    <property type="entry name" value="AcylCoA_DH/ox_N_sf"/>
</dbReference>
<dbReference type="SUPFAM" id="SSF56645">
    <property type="entry name" value="Acyl-CoA dehydrogenase NM domain-like"/>
    <property type="match status" value="1"/>
</dbReference>
<proteinExistence type="inferred from homology"/>
<evidence type="ECO:0000313" key="10">
    <source>
        <dbReference type="Proteomes" id="UP000465712"/>
    </source>
</evidence>
<evidence type="ECO:0000256" key="5">
    <source>
        <dbReference type="ARBA" id="ARBA00023002"/>
    </source>
</evidence>
<feature type="domain" description="Acyl-CoA oxidase/dehydrogenase middle" evidence="8">
    <location>
        <begin position="116"/>
        <end position="210"/>
    </location>
</feature>
<evidence type="ECO:0000256" key="1">
    <source>
        <dbReference type="ARBA" id="ARBA00001974"/>
    </source>
</evidence>
<keyword evidence="4 6" id="KW-0274">FAD</keyword>
<dbReference type="InterPro" id="IPR046373">
    <property type="entry name" value="Acyl-CoA_Oxase/DH_mid-dom_sf"/>
</dbReference>
<dbReference type="Proteomes" id="UP000465712">
    <property type="component" value="Unassembled WGS sequence"/>
</dbReference>
<evidence type="ECO:0000259" key="7">
    <source>
        <dbReference type="Pfam" id="PF00441"/>
    </source>
</evidence>
<evidence type="ECO:0000259" key="8">
    <source>
        <dbReference type="Pfam" id="PF02770"/>
    </source>
</evidence>
<dbReference type="PANTHER" id="PTHR48083">
    <property type="entry name" value="MEDIUM-CHAIN SPECIFIC ACYL-COA DEHYDROGENASE, MITOCHONDRIAL-RELATED"/>
    <property type="match status" value="1"/>
</dbReference>
<dbReference type="GO" id="GO:0005737">
    <property type="term" value="C:cytoplasm"/>
    <property type="evidence" value="ECO:0007669"/>
    <property type="project" value="TreeGrafter"/>
</dbReference>
<dbReference type="GO" id="GO:0050660">
    <property type="term" value="F:flavin adenine dinucleotide binding"/>
    <property type="evidence" value="ECO:0007669"/>
    <property type="project" value="InterPro"/>
</dbReference>
<dbReference type="InterPro" id="IPR009075">
    <property type="entry name" value="AcylCo_DH/oxidase_C"/>
</dbReference>
<dbReference type="PANTHER" id="PTHR48083:SF28">
    <property type="entry name" value="ACYL-COA DEHYDROGENASE FAMILY PROTEIN (AFU_ORTHOLOGUE AFUA_6G10880)-RELATED"/>
    <property type="match status" value="1"/>
</dbReference>
<dbReference type="RefSeq" id="WP_161443020.1">
    <property type="nucleotide sequence ID" value="NZ_WXWW01000062.1"/>
</dbReference>
<organism evidence="9 10">
    <name type="scientific">Photobacterium halotolerans</name>
    <dbReference type="NCBI Taxonomy" id="265726"/>
    <lineage>
        <taxon>Bacteria</taxon>
        <taxon>Pseudomonadati</taxon>
        <taxon>Pseudomonadota</taxon>
        <taxon>Gammaproteobacteria</taxon>
        <taxon>Vibrionales</taxon>
        <taxon>Vibrionaceae</taxon>
        <taxon>Photobacterium</taxon>
    </lineage>
</organism>
<keyword evidence="3 6" id="KW-0285">Flavoprotein</keyword>
<dbReference type="InterPro" id="IPR050741">
    <property type="entry name" value="Acyl-CoA_dehydrogenase"/>
</dbReference>
<dbReference type="InterPro" id="IPR006091">
    <property type="entry name" value="Acyl-CoA_Oxase/DH_mid-dom"/>
</dbReference>
<dbReference type="PROSITE" id="PS00072">
    <property type="entry name" value="ACYL_COA_DH_1"/>
    <property type="match status" value="1"/>
</dbReference>
<reference evidence="9 10" key="1">
    <citation type="submission" date="2017-05" db="EMBL/GenBank/DDBJ databases">
        <title>High clonality and local adaptation shapes Vibrionaceae linages within an endangered oasis.</title>
        <authorList>
            <person name="Vazquez-Rosas-Landa M."/>
        </authorList>
    </citation>
    <scope>NUCLEOTIDE SEQUENCE [LARGE SCALE GENOMIC DNA]</scope>
    <source>
        <strain evidence="9 10">P46_P4S1P180</strain>
    </source>
</reference>
<protein>
    <submittedName>
        <fullName evidence="9">Acyl-CoA dehydrogenase</fullName>
    </submittedName>
</protein>
<comment type="cofactor">
    <cofactor evidence="1 6">
        <name>FAD</name>
        <dbReference type="ChEBI" id="CHEBI:57692"/>
    </cofactor>
</comment>
<dbReference type="InterPro" id="IPR006089">
    <property type="entry name" value="Acyl-CoA_DH_CS"/>
</dbReference>
<feature type="domain" description="Acyl-CoA dehydrogenase/oxidase C-terminal" evidence="7">
    <location>
        <begin position="228"/>
        <end position="369"/>
    </location>
</feature>
<name>A0A7X4W906_9GAMM</name>
<dbReference type="InterPro" id="IPR036250">
    <property type="entry name" value="AcylCo_DH-like_C"/>
</dbReference>
<evidence type="ECO:0000256" key="6">
    <source>
        <dbReference type="RuleBase" id="RU362125"/>
    </source>
</evidence>
<dbReference type="Gene3D" id="1.20.140.10">
    <property type="entry name" value="Butyryl-CoA Dehydrogenase, subunit A, domain 3"/>
    <property type="match status" value="1"/>
</dbReference>
<comment type="caution">
    <text evidence="9">The sequence shown here is derived from an EMBL/GenBank/DDBJ whole genome shotgun (WGS) entry which is preliminary data.</text>
</comment>
<keyword evidence="5 6" id="KW-0560">Oxidoreductase</keyword>